<gene>
    <name evidence="2" type="ORF">QBC37DRAFT_388641</name>
</gene>
<accession>A0AAN7B6Z8</accession>
<proteinExistence type="predicted"/>
<organism evidence="2 3">
    <name type="scientific">Rhypophila decipiens</name>
    <dbReference type="NCBI Taxonomy" id="261697"/>
    <lineage>
        <taxon>Eukaryota</taxon>
        <taxon>Fungi</taxon>
        <taxon>Dikarya</taxon>
        <taxon>Ascomycota</taxon>
        <taxon>Pezizomycotina</taxon>
        <taxon>Sordariomycetes</taxon>
        <taxon>Sordariomycetidae</taxon>
        <taxon>Sordariales</taxon>
        <taxon>Naviculisporaceae</taxon>
        <taxon>Rhypophila</taxon>
    </lineage>
</organism>
<evidence type="ECO:0000313" key="2">
    <source>
        <dbReference type="EMBL" id="KAK4212634.1"/>
    </source>
</evidence>
<dbReference type="EMBL" id="MU858123">
    <property type="protein sequence ID" value="KAK4212634.1"/>
    <property type="molecule type" value="Genomic_DNA"/>
</dbReference>
<feature type="signal peptide" evidence="1">
    <location>
        <begin position="1"/>
        <end position="16"/>
    </location>
</feature>
<name>A0AAN7B6Z8_9PEZI</name>
<evidence type="ECO:0000256" key="1">
    <source>
        <dbReference type="SAM" id="SignalP"/>
    </source>
</evidence>
<keyword evidence="3" id="KW-1185">Reference proteome</keyword>
<dbReference type="AlphaFoldDB" id="A0AAN7B6Z8"/>
<reference evidence="2" key="2">
    <citation type="submission" date="2023-05" db="EMBL/GenBank/DDBJ databases">
        <authorList>
            <consortium name="Lawrence Berkeley National Laboratory"/>
            <person name="Steindorff A."/>
            <person name="Hensen N."/>
            <person name="Bonometti L."/>
            <person name="Westerberg I."/>
            <person name="Brannstrom I.O."/>
            <person name="Guillou S."/>
            <person name="Cros-Aarteil S."/>
            <person name="Calhoun S."/>
            <person name="Haridas S."/>
            <person name="Kuo A."/>
            <person name="Mondo S."/>
            <person name="Pangilinan J."/>
            <person name="Riley R."/>
            <person name="Labutti K."/>
            <person name="Andreopoulos B."/>
            <person name="Lipzen A."/>
            <person name="Chen C."/>
            <person name="Yanf M."/>
            <person name="Daum C."/>
            <person name="Ng V."/>
            <person name="Clum A."/>
            <person name="Ohm R."/>
            <person name="Martin F."/>
            <person name="Silar P."/>
            <person name="Natvig D."/>
            <person name="Lalanne C."/>
            <person name="Gautier V."/>
            <person name="Ament-Velasquez S.L."/>
            <person name="Kruys A."/>
            <person name="Hutchinson M.I."/>
            <person name="Powell A.J."/>
            <person name="Barry K."/>
            <person name="Miller A.N."/>
            <person name="Grigoriev I.V."/>
            <person name="Debuchy R."/>
            <person name="Gladieux P."/>
            <person name="Thoren M.H."/>
            <person name="Johannesson H."/>
        </authorList>
    </citation>
    <scope>NUCLEOTIDE SEQUENCE</scope>
    <source>
        <strain evidence="2">PSN293</strain>
    </source>
</reference>
<comment type="caution">
    <text evidence="2">The sequence shown here is derived from an EMBL/GenBank/DDBJ whole genome shotgun (WGS) entry which is preliminary data.</text>
</comment>
<dbReference type="Proteomes" id="UP001301769">
    <property type="component" value="Unassembled WGS sequence"/>
</dbReference>
<sequence length="163" mass="17584">MKFFATLPLSIAAVAAQDPLPFPPITAPTEALAKFASDAFQEIFFQLHGNQNLPEAIDKYISPSFSITANGVFIPYAPWRENILIQNETFSELVMTDERVIVVPADDQGLTGQAVHLANITGIEKGLGRFKADCMSNFKIGLKADGKSMVIESGDGIAALRAV</sequence>
<protein>
    <submittedName>
        <fullName evidence="2">Uncharacterized protein</fullName>
    </submittedName>
</protein>
<feature type="chain" id="PRO_5043033853" evidence="1">
    <location>
        <begin position="17"/>
        <end position="163"/>
    </location>
</feature>
<reference evidence="2" key="1">
    <citation type="journal article" date="2023" name="Mol. Phylogenet. Evol.">
        <title>Genome-scale phylogeny and comparative genomics of the fungal order Sordariales.</title>
        <authorList>
            <person name="Hensen N."/>
            <person name="Bonometti L."/>
            <person name="Westerberg I."/>
            <person name="Brannstrom I.O."/>
            <person name="Guillou S."/>
            <person name="Cros-Aarteil S."/>
            <person name="Calhoun S."/>
            <person name="Haridas S."/>
            <person name="Kuo A."/>
            <person name="Mondo S."/>
            <person name="Pangilinan J."/>
            <person name="Riley R."/>
            <person name="LaButti K."/>
            <person name="Andreopoulos B."/>
            <person name="Lipzen A."/>
            <person name="Chen C."/>
            <person name="Yan M."/>
            <person name="Daum C."/>
            <person name="Ng V."/>
            <person name="Clum A."/>
            <person name="Steindorff A."/>
            <person name="Ohm R.A."/>
            <person name="Martin F."/>
            <person name="Silar P."/>
            <person name="Natvig D.O."/>
            <person name="Lalanne C."/>
            <person name="Gautier V."/>
            <person name="Ament-Velasquez S.L."/>
            <person name="Kruys A."/>
            <person name="Hutchinson M.I."/>
            <person name="Powell A.J."/>
            <person name="Barry K."/>
            <person name="Miller A.N."/>
            <person name="Grigoriev I.V."/>
            <person name="Debuchy R."/>
            <person name="Gladieux P."/>
            <person name="Hiltunen Thoren M."/>
            <person name="Johannesson H."/>
        </authorList>
    </citation>
    <scope>NUCLEOTIDE SEQUENCE</scope>
    <source>
        <strain evidence="2">PSN293</strain>
    </source>
</reference>
<keyword evidence="1" id="KW-0732">Signal</keyword>
<evidence type="ECO:0000313" key="3">
    <source>
        <dbReference type="Proteomes" id="UP001301769"/>
    </source>
</evidence>